<name>A0A8J2X4Z8_9STRA</name>
<dbReference type="EMBL" id="CAKKNE010000004">
    <property type="protein sequence ID" value="CAH0375071.1"/>
    <property type="molecule type" value="Genomic_DNA"/>
</dbReference>
<comment type="caution">
    <text evidence="2">The sequence shown here is derived from an EMBL/GenBank/DDBJ whole genome shotgun (WGS) entry which is preliminary data.</text>
</comment>
<feature type="region of interest" description="Disordered" evidence="1">
    <location>
        <begin position="155"/>
        <end position="236"/>
    </location>
</feature>
<organism evidence="2 3">
    <name type="scientific">Pelagomonas calceolata</name>
    <dbReference type="NCBI Taxonomy" id="35677"/>
    <lineage>
        <taxon>Eukaryota</taxon>
        <taxon>Sar</taxon>
        <taxon>Stramenopiles</taxon>
        <taxon>Ochrophyta</taxon>
        <taxon>Pelagophyceae</taxon>
        <taxon>Pelagomonadales</taxon>
        <taxon>Pelagomonadaceae</taxon>
        <taxon>Pelagomonas</taxon>
    </lineage>
</organism>
<evidence type="ECO:0000256" key="1">
    <source>
        <dbReference type="SAM" id="MobiDB-lite"/>
    </source>
</evidence>
<keyword evidence="3" id="KW-1185">Reference proteome</keyword>
<feature type="region of interest" description="Disordered" evidence="1">
    <location>
        <begin position="356"/>
        <end position="376"/>
    </location>
</feature>
<protein>
    <submittedName>
        <fullName evidence="2">Uncharacterized protein</fullName>
    </submittedName>
</protein>
<feature type="compositionally biased region" description="Basic and acidic residues" evidence="1">
    <location>
        <begin position="175"/>
        <end position="204"/>
    </location>
</feature>
<proteinExistence type="predicted"/>
<feature type="compositionally biased region" description="Basic and acidic residues" evidence="1">
    <location>
        <begin position="90"/>
        <end position="104"/>
    </location>
</feature>
<sequence>MKVARDGFIGCGIGGYFALAHRARAGRGVGLLGGHVQRQVVGQRVAREHAAVVDEADAVPAVDLRRVQAAGRRIHEDVDDEERPVRAKRGGREDVGDVQESEARRAAHIEVEEKEVHDGRVAPRGVALAVAEQEIYPRRDDGPGPAPAQIEEAFRVHDERVARRRSAPVAGRAPGRRDGQRAGDAAAGDHEADERREAAADQHGHARRVPRELGVAPQAPGHARRALRRVGQQPDRVERAQAAEVRGGAVRKGVVPEGSEQVAACHEGLRPDRPRRGAALSQARGEHKQGRHERVVRHPSRRLRVDAVAHGSARRRAAVAPTPLDDASRGSSGGATAAQRARARISSIWLSGSAQIAPEQAKGQPSWYPGPLPSKI</sequence>
<dbReference type="AlphaFoldDB" id="A0A8J2X4Z8"/>
<dbReference type="Proteomes" id="UP000789595">
    <property type="component" value="Unassembled WGS sequence"/>
</dbReference>
<evidence type="ECO:0000313" key="3">
    <source>
        <dbReference type="Proteomes" id="UP000789595"/>
    </source>
</evidence>
<reference evidence="2" key="1">
    <citation type="submission" date="2021-11" db="EMBL/GenBank/DDBJ databases">
        <authorList>
            <consortium name="Genoscope - CEA"/>
            <person name="William W."/>
        </authorList>
    </citation>
    <scope>NUCLEOTIDE SEQUENCE</scope>
</reference>
<feature type="region of interest" description="Disordered" evidence="1">
    <location>
        <begin position="78"/>
        <end position="104"/>
    </location>
</feature>
<accession>A0A8J2X4Z8</accession>
<feature type="region of interest" description="Disordered" evidence="1">
    <location>
        <begin position="308"/>
        <end position="342"/>
    </location>
</feature>
<gene>
    <name evidence="2" type="ORF">PECAL_4P23920</name>
</gene>
<evidence type="ECO:0000313" key="2">
    <source>
        <dbReference type="EMBL" id="CAH0375071.1"/>
    </source>
</evidence>